<dbReference type="PANTHER" id="PTHR44858">
    <property type="entry name" value="TETRATRICOPEPTIDE REPEAT PROTEIN 6"/>
    <property type="match status" value="1"/>
</dbReference>
<sequence length="455" mass="54006">MSRQHSIIYEVTSDNIEESEEEIQAFINSQIGETSRETTTTTIEQCNNNTNQLDIFDYFKITNDEPRVRCIELPRVLTEEYNNLIYKFELEIAKNNFNIAEEYINQAISKIPFYPYGYFRKASLFWSIGDYRTHIRNLVYGIYTCTDFQNNFEKYKNIYKEMEEYRSEVFQNNYFNIDYWLCLFGASMALQEKKQQLCIKSYENALEFVLSEDHQVKLANSDLNTVLHRYECFYTIYNWLGIAHSDMERFDLEIDFYKKALDTNFNTETLPKLEQFQLAGLFNNIGGGLFSMNNPMQAIEQYNMGSSYFSEHSLLFLNRADAYHQLGKFKEAILDFEKCTALCKYKETMIDYLVNLADSYFSIGNFKRANQIFMDCYQKYGIKRASPFLVEVDMLSIWQQDSDKFLRFLNEAIDNVGDNVQMLKRLLIRKYFLEETDELYDKIVNFQNGLLERIS</sequence>
<keyword evidence="1" id="KW-0677">Repeat</keyword>
<dbReference type="VEuPathDB" id="AmoebaDB:NAEGRDRAFT_64443"/>
<dbReference type="Gene3D" id="1.25.40.10">
    <property type="entry name" value="Tetratricopeptide repeat domain"/>
    <property type="match status" value="1"/>
</dbReference>
<dbReference type="InterPro" id="IPR019734">
    <property type="entry name" value="TPR_rpt"/>
</dbReference>
<dbReference type="InterPro" id="IPR050498">
    <property type="entry name" value="Ycf3"/>
</dbReference>
<dbReference type="Pfam" id="PF13181">
    <property type="entry name" value="TPR_8"/>
    <property type="match status" value="2"/>
</dbReference>
<dbReference type="RefSeq" id="XP_002680318.1">
    <property type="nucleotide sequence ID" value="XM_002680272.1"/>
</dbReference>
<dbReference type="GeneID" id="8861641"/>
<proteinExistence type="predicted"/>
<dbReference type="SMART" id="SM00028">
    <property type="entry name" value="TPR"/>
    <property type="match status" value="3"/>
</dbReference>
<reference evidence="3 4" key="1">
    <citation type="journal article" date="2010" name="Cell">
        <title>The genome of Naegleria gruberi illuminates early eukaryotic versatility.</title>
        <authorList>
            <person name="Fritz-Laylin L.K."/>
            <person name="Prochnik S.E."/>
            <person name="Ginger M.L."/>
            <person name="Dacks J.B."/>
            <person name="Carpenter M.L."/>
            <person name="Field M.C."/>
            <person name="Kuo A."/>
            <person name="Paredez A."/>
            <person name="Chapman J."/>
            <person name="Pham J."/>
            <person name="Shu S."/>
            <person name="Neupane R."/>
            <person name="Cipriano M."/>
            <person name="Mancuso J."/>
            <person name="Tu H."/>
            <person name="Salamov A."/>
            <person name="Lindquist E."/>
            <person name="Shapiro H."/>
            <person name="Lucas S."/>
            <person name="Grigoriev I.V."/>
            <person name="Cande W.Z."/>
            <person name="Fulton C."/>
            <person name="Rokhsar D.S."/>
            <person name="Dawson S.C."/>
        </authorList>
    </citation>
    <scope>NUCLEOTIDE SEQUENCE [LARGE SCALE GENOMIC DNA]</scope>
    <source>
        <strain evidence="3 4">NEG-M</strain>
    </source>
</reference>
<dbReference type="KEGG" id="ngr:NAEGRDRAFT_64443"/>
<dbReference type="OrthoDB" id="10256091at2759"/>
<name>D2V6H8_NAEGR</name>
<dbReference type="OMA" id="NITECYA"/>
<accession>D2V6H8</accession>
<dbReference type="InterPro" id="IPR011990">
    <property type="entry name" value="TPR-like_helical_dom_sf"/>
</dbReference>
<dbReference type="PANTHER" id="PTHR44858:SF1">
    <property type="entry name" value="UDP-N-ACETYLGLUCOSAMINE--PEPTIDE N-ACETYLGLUCOSAMINYLTRANSFERASE SPINDLY-RELATED"/>
    <property type="match status" value="1"/>
</dbReference>
<keyword evidence="4" id="KW-1185">Reference proteome</keyword>
<dbReference type="EMBL" id="GG738854">
    <property type="protein sequence ID" value="EFC47574.1"/>
    <property type="molecule type" value="Genomic_DNA"/>
</dbReference>
<dbReference type="InParanoid" id="D2V6H8"/>
<evidence type="ECO:0000256" key="2">
    <source>
        <dbReference type="ARBA" id="ARBA00022803"/>
    </source>
</evidence>
<dbReference type="SUPFAM" id="SSF48452">
    <property type="entry name" value="TPR-like"/>
    <property type="match status" value="2"/>
</dbReference>
<gene>
    <name evidence="3" type="ORF">NAEGRDRAFT_64443</name>
</gene>
<keyword evidence="2" id="KW-0802">TPR repeat</keyword>
<organism evidence="4">
    <name type="scientific">Naegleria gruberi</name>
    <name type="common">Amoeba</name>
    <dbReference type="NCBI Taxonomy" id="5762"/>
    <lineage>
        <taxon>Eukaryota</taxon>
        <taxon>Discoba</taxon>
        <taxon>Heterolobosea</taxon>
        <taxon>Tetramitia</taxon>
        <taxon>Eutetramitia</taxon>
        <taxon>Vahlkampfiidae</taxon>
        <taxon>Naegleria</taxon>
    </lineage>
</organism>
<evidence type="ECO:0000313" key="3">
    <source>
        <dbReference type="EMBL" id="EFC47574.1"/>
    </source>
</evidence>
<dbReference type="Proteomes" id="UP000006671">
    <property type="component" value="Unassembled WGS sequence"/>
</dbReference>
<dbReference type="AlphaFoldDB" id="D2V6H8"/>
<evidence type="ECO:0000256" key="1">
    <source>
        <dbReference type="ARBA" id="ARBA00022737"/>
    </source>
</evidence>
<protein>
    <submittedName>
        <fullName evidence="3">Predicted protein</fullName>
    </submittedName>
</protein>
<evidence type="ECO:0000313" key="4">
    <source>
        <dbReference type="Proteomes" id="UP000006671"/>
    </source>
</evidence>